<dbReference type="EMBL" id="KV449211">
    <property type="protein sequence ID" value="OAX31857.1"/>
    <property type="molecule type" value="Genomic_DNA"/>
</dbReference>
<proteinExistence type="predicted"/>
<feature type="compositionally biased region" description="Basic and acidic residues" evidence="1">
    <location>
        <begin position="34"/>
        <end position="58"/>
    </location>
</feature>
<evidence type="ECO:0000256" key="1">
    <source>
        <dbReference type="SAM" id="MobiDB-lite"/>
    </source>
</evidence>
<evidence type="ECO:0000313" key="3">
    <source>
        <dbReference type="Proteomes" id="UP000092154"/>
    </source>
</evidence>
<organism evidence="2 3">
    <name type="scientific">Rhizopogon vinicolor AM-OR11-026</name>
    <dbReference type="NCBI Taxonomy" id="1314800"/>
    <lineage>
        <taxon>Eukaryota</taxon>
        <taxon>Fungi</taxon>
        <taxon>Dikarya</taxon>
        <taxon>Basidiomycota</taxon>
        <taxon>Agaricomycotina</taxon>
        <taxon>Agaricomycetes</taxon>
        <taxon>Agaricomycetidae</taxon>
        <taxon>Boletales</taxon>
        <taxon>Suillineae</taxon>
        <taxon>Rhizopogonaceae</taxon>
        <taxon>Rhizopogon</taxon>
    </lineage>
</organism>
<dbReference type="AlphaFoldDB" id="A0A1B7MGY1"/>
<dbReference type="InParanoid" id="A0A1B7MGY1"/>
<feature type="compositionally biased region" description="Polar residues" evidence="1">
    <location>
        <begin position="1"/>
        <end position="19"/>
    </location>
</feature>
<name>A0A1B7MGY1_9AGAM</name>
<reference evidence="2 3" key="1">
    <citation type="submission" date="2016-06" db="EMBL/GenBank/DDBJ databases">
        <title>Comparative genomics of the ectomycorrhizal sister species Rhizopogon vinicolor and Rhizopogon vesiculosus (Basidiomycota: Boletales) reveals a divergence of the mating type B locus.</title>
        <authorList>
            <consortium name="DOE Joint Genome Institute"/>
            <person name="Mujic A.B."/>
            <person name="Kuo A."/>
            <person name="Tritt A."/>
            <person name="Lipzen A."/>
            <person name="Chen C."/>
            <person name="Johnson J."/>
            <person name="Sharma A."/>
            <person name="Barry K."/>
            <person name="Grigoriev I.V."/>
            <person name="Spatafora J.W."/>
        </authorList>
    </citation>
    <scope>NUCLEOTIDE SEQUENCE [LARGE SCALE GENOMIC DNA]</scope>
    <source>
        <strain evidence="2 3">AM-OR11-026</strain>
    </source>
</reference>
<sequence length="76" mass="8627">MSTISTVSESYETGQTGSSLHRDNSPRATTSEKQMYRDSKKFERSQGQRGERLNRDFQRMDPCQCAPVVWGSTSYG</sequence>
<keyword evidence="3" id="KW-1185">Reference proteome</keyword>
<protein>
    <submittedName>
        <fullName evidence="2">Uncharacterized protein</fullName>
    </submittedName>
</protein>
<dbReference type="Proteomes" id="UP000092154">
    <property type="component" value="Unassembled WGS sequence"/>
</dbReference>
<gene>
    <name evidence="2" type="ORF">K503DRAFT_777228</name>
</gene>
<evidence type="ECO:0000313" key="2">
    <source>
        <dbReference type="EMBL" id="OAX31857.1"/>
    </source>
</evidence>
<accession>A0A1B7MGY1</accession>
<feature type="region of interest" description="Disordered" evidence="1">
    <location>
        <begin position="1"/>
        <end position="58"/>
    </location>
</feature>